<dbReference type="Proteomes" id="UP000640333">
    <property type="component" value="Unassembled WGS sequence"/>
</dbReference>
<dbReference type="InterPro" id="IPR027396">
    <property type="entry name" value="DsrEFH-like"/>
</dbReference>
<dbReference type="SUPFAM" id="SSF75169">
    <property type="entry name" value="DsrEFH-like"/>
    <property type="match status" value="1"/>
</dbReference>
<dbReference type="NCBIfam" id="NF001238">
    <property type="entry name" value="PRK00211.1"/>
    <property type="match status" value="1"/>
</dbReference>
<organism evidence="2 3">
    <name type="scientific">Pontibacterium sinense</name>
    <dbReference type="NCBI Taxonomy" id="2781979"/>
    <lineage>
        <taxon>Bacteria</taxon>
        <taxon>Pseudomonadati</taxon>
        <taxon>Pseudomonadota</taxon>
        <taxon>Gammaproteobacteria</taxon>
        <taxon>Oceanospirillales</taxon>
        <taxon>Oceanospirillaceae</taxon>
        <taxon>Pontibacterium</taxon>
    </lineage>
</organism>
<dbReference type="PANTHER" id="PTHR38780">
    <property type="entry name" value="PROTEIN TUSC"/>
    <property type="match status" value="1"/>
</dbReference>
<comment type="similarity">
    <text evidence="1">Belongs to the DsrF/TusC family.</text>
</comment>
<evidence type="ECO:0000313" key="3">
    <source>
        <dbReference type="Proteomes" id="UP000640333"/>
    </source>
</evidence>
<dbReference type="InterPro" id="IPR003787">
    <property type="entry name" value="Sulphur_relay_DsrE/F-like"/>
</dbReference>
<name>A0A8J7JXG2_9GAMM</name>
<proteinExistence type="inferred from homology"/>
<dbReference type="Pfam" id="PF02635">
    <property type="entry name" value="DsrE"/>
    <property type="match status" value="1"/>
</dbReference>
<sequence length="121" mass="13345">MPDKKKVLIINRRAPYGRSNARDSLDVALTCGVFEMPISILFADDGVFQLIGNHQAGDIGQKNLSANLAALPMYDIDQLFVCTESLNTHGLTFDSLEHSATQLDQTAIQQLIQDHDVVLTF</sequence>
<reference evidence="2" key="1">
    <citation type="submission" date="2020-10" db="EMBL/GenBank/DDBJ databases">
        <title>Bacterium isolated from coastal waters sediment.</title>
        <authorList>
            <person name="Chen R.-J."/>
            <person name="Lu D.-C."/>
            <person name="Zhu K.-L."/>
            <person name="Du Z.-J."/>
        </authorList>
    </citation>
    <scope>NUCLEOTIDE SEQUENCE</scope>
    <source>
        <strain evidence="2">N1Y112</strain>
    </source>
</reference>
<accession>A0A8J7JXG2</accession>
<gene>
    <name evidence="2" type="primary">tusC</name>
    <name evidence="2" type="ORF">IOQ59_03385</name>
</gene>
<dbReference type="InterPro" id="IPR017462">
    <property type="entry name" value="Sulphur_relay_TusC/DsrF"/>
</dbReference>
<evidence type="ECO:0000256" key="1">
    <source>
        <dbReference type="ARBA" id="ARBA00005996"/>
    </source>
</evidence>
<comment type="caution">
    <text evidence="2">The sequence shown here is derived from an EMBL/GenBank/DDBJ whole genome shotgun (WGS) entry which is preliminary data.</text>
</comment>
<dbReference type="EMBL" id="JADEYS010000002">
    <property type="protein sequence ID" value="MBE9396303.1"/>
    <property type="molecule type" value="Genomic_DNA"/>
</dbReference>
<dbReference type="PANTHER" id="PTHR38780:SF1">
    <property type="entry name" value="PROTEIN TUSC"/>
    <property type="match status" value="1"/>
</dbReference>
<dbReference type="NCBIfam" id="TIGR03010">
    <property type="entry name" value="sulf_tusC_dsrF"/>
    <property type="match status" value="1"/>
</dbReference>
<keyword evidence="3" id="KW-1185">Reference proteome</keyword>
<dbReference type="Gene3D" id="3.40.1260.10">
    <property type="entry name" value="DsrEFH-like"/>
    <property type="match status" value="1"/>
</dbReference>
<dbReference type="RefSeq" id="WP_193951848.1">
    <property type="nucleotide sequence ID" value="NZ_JADEYS010000002.1"/>
</dbReference>
<evidence type="ECO:0000313" key="2">
    <source>
        <dbReference type="EMBL" id="MBE9396303.1"/>
    </source>
</evidence>
<protein>
    <submittedName>
        <fullName evidence="2">Sulfurtransferase complex subunit TusC</fullName>
    </submittedName>
</protein>
<dbReference type="AlphaFoldDB" id="A0A8J7JXG2"/>